<feature type="compositionally biased region" description="Polar residues" evidence="1">
    <location>
        <begin position="1"/>
        <end position="17"/>
    </location>
</feature>
<feature type="non-terminal residue" evidence="2">
    <location>
        <position position="117"/>
    </location>
</feature>
<protein>
    <submittedName>
        <fullName evidence="2">Uncharacterized protein</fullName>
    </submittedName>
</protein>
<gene>
    <name evidence="2" type="ORF">PENTCL1PPCAC_24722</name>
</gene>
<dbReference type="EMBL" id="BTSX01000005">
    <property type="protein sequence ID" value="GMT02548.1"/>
    <property type="molecule type" value="Genomic_DNA"/>
</dbReference>
<feature type="compositionally biased region" description="Polar residues" evidence="1">
    <location>
        <begin position="103"/>
        <end position="117"/>
    </location>
</feature>
<feature type="compositionally biased region" description="Basic and acidic residues" evidence="1">
    <location>
        <begin position="83"/>
        <end position="94"/>
    </location>
</feature>
<evidence type="ECO:0000313" key="3">
    <source>
        <dbReference type="Proteomes" id="UP001432027"/>
    </source>
</evidence>
<comment type="caution">
    <text evidence="2">The sequence shown here is derived from an EMBL/GenBank/DDBJ whole genome shotgun (WGS) entry which is preliminary data.</text>
</comment>
<feature type="region of interest" description="Disordered" evidence="1">
    <location>
        <begin position="1"/>
        <end position="23"/>
    </location>
</feature>
<evidence type="ECO:0000256" key="1">
    <source>
        <dbReference type="SAM" id="MobiDB-lite"/>
    </source>
</evidence>
<reference evidence="2" key="1">
    <citation type="submission" date="2023-10" db="EMBL/GenBank/DDBJ databases">
        <title>Genome assembly of Pristionchus species.</title>
        <authorList>
            <person name="Yoshida K."/>
            <person name="Sommer R.J."/>
        </authorList>
    </citation>
    <scope>NUCLEOTIDE SEQUENCE</scope>
    <source>
        <strain evidence="2">RS0144</strain>
    </source>
</reference>
<keyword evidence="3" id="KW-1185">Reference proteome</keyword>
<accession>A0AAV5U7W5</accession>
<dbReference type="Proteomes" id="UP001432027">
    <property type="component" value="Unassembled WGS sequence"/>
</dbReference>
<proteinExistence type="predicted"/>
<sequence>MHGNFQQQMHQQRTSTPVYKRPETLIDFGSPSFTLRTPLVGNVANLACDGAPEQLASRSSSPPSEMGTIGHFPVTNRNPDTLSDQHDSTLRADRLAAGAGETAENTFVVTPRTSRIA</sequence>
<organism evidence="2 3">
    <name type="scientific">Pristionchus entomophagus</name>
    <dbReference type="NCBI Taxonomy" id="358040"/>
    <lineage>
        <taxon>Eukaryota</taxon>
        <taxon>Metazoa</taxon>
        <taxon>Ecdysozoa</taxon>
        <taxon>Nematoda</taxon>
        <taxon>Chromadorea</taxon>
        <taxon>Rhabditida</taxon>
        <taxon>Rhabditina</taxon>
        <taxon>Diplogasteromorpha</taxon>
        <taxon>Diplogasteroidea</taxon>
        <taxon>Neodiplogasteridae</taxon>
        <taxon>Pristionchus</taxon>
    </lineage>
</organism>
<feature type="region of interest" description="Disordered" evidence="1">
    <location>
        <begin position="53"/>
        <end position="117"/>
    </location>
</feature>
<evidence type="ECO:0000313" key="2">
    <source>
        <dbReference type="EMBL" id="GMT02548.1"/>
    </source>
</evidence>
<name>A0AAV5U7W5_9BILA</name>
<dbReference type="AlphaFoldDB" id="A0AAV5U7W5"/>